<sequence>MLTGFRPTMLAARGASRAFSASATQLKKRDPTLPVPPKSPSSAYTLFVKEWFPANKDSLRPTDGKLSAAGLASAMGSAWGALTQTAKDEYAAKAKELKKAFDVEYKKWYETLTPETIKAIEKASGKKVSLPGGRAAYKKEQAARPGNPGRPLSAFFEFLKEFREKEGKSLQDIKEVARKAGEKWRQMSDAEKQRFKTIAAENKAKYEEWQKTL</sequence>
<name>A0A427YCN7_9TREE</name>
<comment type="caution">
    <text evidence="4">The sequence shown here is derived from an EMBL/GenBank/DDBJ whole genome shotgun (WGS) entry which is preliminary data.</text>
</comment>
<feature type="DNA-binding region" description="HMG box" evidence="2">
    <location>
        <begin position="148"/>
        <end position="213"/>
    </location>
</feature>
<dbReference type="GO" id="GO:0005634">
    <property type="term" value="C:nucleus"/>
    <property type="evidence" value="ECO:0007669"/>
    <property type="project" value="UniProtKB-UniRule"/>
</dbReference>
<dbReference type="AlphaFoldDB" id="A0A427YCN7"/>
<organism evidence="4 5">
    <name type="scientific">Saitozyma podzolica</name>
    <dbReference type="NCBI Taxonomy" id="1890683"/>
    <lineage>
        <taxon>Eukaryota</taxon>
        <taxon>Fungi</taxon>
        <taxon>Dikarya</taxon>
        <taxon>Basidiomycota</taxon>
        <taxon>Agaricomycotina</taxon>
        <taxon>Tremellomycetes</taxon>
        <taxon>Tremellales</taxon>
        <taxon>Trimorphomycetaceae</taxon>
        <taxon>Saitozyma</taxon>
    </lineage>
</organism>
<reference evidence="4 5" key="1">
    <citation type="submission" date="2018-11" db="EMBL/GenBank/DDBJ databases">
        <title>Genome sequence of Saitozyma podzolica DSM 27192.</title>
        <authorList>
            <person name="Aliyu H."/>
            <person name="Gorte O."/>
            <person name="Ochsenreither K."/>
        </authorList>
    </citation>
    <scope>NUCLEOTIDE SEQUENCE [LARGE SCALE GENOMIC DNA]</scope>
    <source>
        <strain evidence="4 5">DSM 27192</strain>
    </source>
</reference>
<dbReference type="PANTHER" id="PTHR48112:SF22">
    <property type="entry name" value="MITOCHONDRIAL TRANSCRIPTION FACTOR A, ISOFORM B"/>
    <property type="match status" value="1"/>
</dbReference>
<keyword evidence="5" id="KW-1185">Reference proteome</keyword>
<feature type="domain" description="HMG box" evidence="3">
    <location>
        <begin position="148"/>
        <end position="213"/>
    </location>
</feature>
<evidence type="ECO:0000256" key="1">
    <source>
        <dbReference type="ARBA" id="ARBA00023125"/>
    </source>
</evidence>
<dbReference type="PANTHER" id="PTHR48112">
    <property type="entry name" value="HIGH MOBILITY GROUP PROTEIN DSP1"/>
    <property type="match status" value="1"/>
</dbReference>
<dbReference type="SMART" id="SM00398">
    <property type="entry name" value="HMG"/>
    <property type="match status" value="2"/>
</dbReference>
<evidence type="ECO:0000256" key="2">
    <source>
        <dbReference type="PROSITE-ProRule" id="PRU00267"/>
    </source>
</evidence>
<feature type="domain" description="HMG box" evidence="3">
    <location>
        <begin position="37"/>
        <end position="109"/>
    </location>
</feature>
<dbReference type="PROSITE" id="PS50118">
    <property type="entry name" value="HMG_BOX_2"/>
    <property type="match status" value="2"/>
</dbReference>
<dbReference type="Proteomes" id="UP000279259">
    <property type="component" value="Unassembled WGS sequence"/>
</dbReference>
<dbReference type="Pfam" id="PF09011">
    <property type="entry name" value="HMG_box_2"/>
    <property type="match status" value="1"/>
</dbReference>
<evidence type="ECO:0000259" key="3">
    <source>
        <dbReference type="PROSITE" id="PS50118"/>
    </source>
</evidence>
<dbReference type="GO" id="GO:0003677">
    <property type="term" value="F:DNA binding"/>
    <property type="evidence" value="ECO:0007669"/>
    <property type="project" value="UniProtKB-UniRule"/>
</dbReference>
<evidence type="ECO:0000313" key="4">
    <source>
        <dbReference type="EMBL" id="RSH88905.1"/>
    </source>
</evidence>
<dbReference type="OrthoDB" id="5550281at2759"/>
<gene>
    <name evidence="4" type="ORF">EHS25_002567</name>
</gene>
<dbReference type="InterPro" id="IPR050342">
    <property type="entry name" value="HMGB"/>
</dbReference>
<protein>
    <recommendedName>
        <fullName evidence="3">HMG box domain-containing protein</fullName>
    </recommendedName>
</protein>
<dbReference type="Gene3D" id="1.10.30.10">
    <property type="entry name" value="High mobility group box domain"/>
    <property type="match status" value="2"/>
</dbReference>
<dbReference type="Pfam" id="PF00505">
    <property type="entry name" value="HMG_box"/>
    <property type="match status" value="1"/>
</dbReference>
<keyword evidence="2" id="KW-0539">Nucleus</keyword>
<dbReference type="STRING" id="1890683.A0A427YCN7"/>
<dbReference type="InterPro" id="IPR009071">
    <property type="entry name" value="HMG_box_dom"/>
</dbReference>
<dbReference type="CDD" id="cd00084">
    <property type="entry name" value="HMG-box_SF"/>
    <property type="match status" value="1"/>
</dbReference>
<dbReference type="EMBL" id="RSCD01000015">
    <property type="protein sequence ID" value="RSH88905.1"/>
    <property type="molecule type" value="Genomic_DNA"/>
</dbReference>
<proteinExistence type="predicted"/>
<feature type="DNA-binding region" description="HMG box" evidence="2">
    <location>
        <begin position="37"/>
        <end position="109"/>
    </location>
</feature>
<dbReference type="InterPro" id="IPR036910">
    <property type="entry name" value="HMG_box_dom_sf"/>
</dbReference>
<dbReference type="SUPFAM" id="SSF47095">
    <property type="entry name" value="HMG-box"/>
    <property type="match status" value="2"/>
</dbReference>
<keyword evidence="1 2" id="KW-0238">DNA-binding</keyword>
<evidence type="ECO:0000313" key="5">
    <source>
        <dbReference type="Proteomes" id="UP000279259"/>
    </source>
</evidence>
<accession>A0A427YCN7</accession>